<feature type="non-terminal residue" evidence="1">
    <location>
        <position position="1"/>
    </location>
</feature>
<dbReference type="AlphaFoldDB" id="X0UHT5"/>
<reference evidence="1" key="1">
    <citation type="journal article" date="2014" name="Front. Microbiol.">
        <title>High frequency of phylogenetically diverse reductive dehalogenase-homologous genes in deep subseafloor sedimentary metagenomes.</title>
        <authorList>
            <person name="Kawai M."/>
            <person name="Futagami T."/>
            <person name="Toyoda A."/>
            <person name="Takaki Y."/>
            <person name="Nishi S."/>
            <person name="Hori S."/>
            <person name="Arai W."/>
            <person name="Tsubouchi T."/>
            <person name="Morono Y."/>
            <person name="Uchiyama I."/>
            <person name="Ito T."/>
            <person name="Fujiyama A."/>
            <person name="Inagaki F."/>
            <person name="Takami H."/>
        </authorList>
    </citation>
    <scope>NUCLEOTIDE SEQUENCE</scope>
    <source>
        <strain evidence="1">Expedition CK06-06</strain>
    </source>
</reference>
<evidence type="ECO:0000313" key="1">
    <source>
        <dbReference type="EMBL" id="GAF98861.1"/>
    </source>
</evidence>
<accession>X0UHT5</accession>
<protein>
    <recommendedName>
        <fullName evidence="2">EVE domain-containing protein</fullName>
    </recommendedName>
</protein>
<comment type="caution">
    <text evidence="1">The sequence shown here is derived from an EMBL/GenBank/DDBJ whole genome shotgun (WGS) entry which is preliminary data.</text>
</comment>
<feature type="non-terminal residue" evidence="1">
    <location>
        <position position="129"/>
    </location>
</feature>
<name>X0UHT5_9ZZZZ</name>
<proteinExistence type="predicted"/>
<dbReference type="EMBL" id="BARS01013708">
    <property type="protein sequence ID" value="GAF98861.1"/>
    <property type="molecule type" value="Genomic_DNA"/>
</dbReference>
<organism evidence="1">
    <name type="scientific">marine sediment metagenome</name>
    <dbReference type="NCBI Taxonomy" id="412755"/>
    <lineage>
        <taxon>unclassified sequences</taxon>
        <taxon>metagenomes</taxon>
        <taxon>ecological metagenomes</taxon>
    </lineage>
</organism>
<sequence length="129" mass="14260">GKQPSRFVKTGRGMFGLAEWQVEPASKPVTKTESEQRYFVFIVNDAQGVHGRMPAREIYDRLMKIGAWGIGERTPCRKELGPGSRVAFYQAGKGGQRFVGAAAVASELRQMSEARATQRRAVGIEPAKY</sequence>
<evidence type="ECO:0008006" key="2">
    <source>
        <dbReference type="Google" id="ProtNLM"/>
    </source>
</evidence>
<gene>
    <name evidence="1" type="ORF">S01H1_23622</name>
</gene>